<evidence type="ECO:0000313" key="4">
    <source>
        <dbReference type="EMBL" id="CDJ37439.1"/>
    </source>
</evidence>
<dbReference type="SUPFAM" id="SSF55811">
    <property type="entry name" value="Nudix"/>
    <property type="match status" value="1"/>
</dbReference>
<dbReference type="InterPro" id="IPR015797">
    <property type="entry name" value="NUDIX_hydrolase-like_dom_sf"/>
</dbReference>
<evidence type="ECO:0000256" key="1">
    <source>
        <dbReference type="SAM" id="Coils"/>
    </source>
</evidence>
<protein>
    <recommendedName>
        <fullName evidence="6">Nudix hydrolase domain-containing protein</fullName>
    </recommendedName>
</protein>
<feature type="coiled-coil region" evidence="1">
    <location>
        <begin position="211"/>
        <end position="239"/>
    </location>
</feature>
<reference evidence="4" key="2">
    <citation type="submission" date="2013-10" db="EMBL/GenBank/DDBJ databases">
        <authorList>
            <person name="Aslett M."/>
        </authorList>
    </citation>
    <scope>NUCLEOTIDE SEQUENCE [LARGE SCALE GENOMIC DNA]</scope>
    <source>
        <strain evidence="4">Houghton</strain>
    </source>
</reference>
<dbReference type="OMA" id="ADWTDFP"/>
<evidence type="ECO:0000313" key="5">
    <source>
        <dbReference type="Proteomes" id="UP000030747"/>
    </source>
</evidence>
<gene>
    <name evidence="4" type="ORF">ETH_00030675</name>
</gene>
<evidence type="ECO:0008006" key="6">
    <source>
        <dbReference type="Google" id="ProtNLM"/>
    </source>
</evidence>
<keyword evidence="3" id="KW-1133">Transmembrane helix</keyword>
<feature type="region of interest" description="Disordered" evidence="2">
    <location>
        <begin position="1"/>
        <end position="29"/>
    </location>
</feature>
<evidence type="ECO:0000256" key="2">
    <source>
        <dbReference type="SAM" id="MobiDB-lite"/>
    </source>
</evidence>
<dbReference type="Gene3D" id="3.90.79.10">
    <property type="entry name" value="Nucleoside Triphosphate Pyrophosphohydrolase"/>
    <property type="match status" value="1"/>
</dbReference>
<dbReference type="AlphaFoldDB" id="U6KHN8"/>
<organism evidence="4 5">
    <name type="scientific">Eimeria tenella</name>
    <name type="common">Coccidian parasite</name>
    <dbReference type="NCBI Taxonomy" id="5802"/>
    <lineage>
        <taxon>Eukaryota</taxon>
        <taxon>Sar</taxon>
        <taxon>Alveolata</taxon>
        <taxon>Apicomplexa</taxon>
        <taxon>Conoidasida</taxon>
        <taxon>Coccidia</taxon>
        <taxon>Eucoccidiorida</taxon>
        <taxon>Eimeriorina</taxon>
        <taxon>Eimeriidae</taxon>
        <taxon>Eimeria</taxon>
    </lineage>
</organism>
<reference evidence="4" key="1">
    <citation type="submission" date="2013-10" db="EMBL/GenBank/DDBJ databases">
        <title>Genomic analysis of the causative agents of coccidiosis in chickens.</title>
        <authorList>
            <person name="Reid A.J."/>
            <person name="Blake D."/>
            <person name="Billington K."/>
            <person name="Browne H."/>
            <person name="Dunn M."/>
            <person name="Hung S."/>
            <person name="Kawahara F."/>
            <person name="Miranda-Saavedra D."/>
            <person name="Mourier T."/>
            <person name="Nagra H."/>
            <person name="Otto T.D."/>
            <person name="Rawlings N."/>
            <person name="Sanchez A."/>
            <person name="Sanders M."/>
            <person name="Subramaniam C."/>
            <person name="Tay Y."/>
            <person name="Dear P."/>
            <person name="Doerig C."/>
            <person name="Gruber A."/>
            <person name="Parkinson J."/>
            <person name="Shirley M."/>
            <person name="Wan K.L."/>
            <person name="Berriman M."/>
            <person name="Tomley F."/>
            <person name="Pain A."/>
        </authorList>
    </citation>
    <scope>NUCLEOTIDE SEQUENCE [LARGE SCALE GENOMIC DNA]</scope>
    <source>
        <strain evidence="4">Houghton</strain>
    </source>
</reference>
<feature type="transmembrane region" description="Helical" evidence="3">
    <location>
        <begin position="37"/>
        <end position="57"/>
    </location>
</feature>
<dbReference type="EMBL" id="HG673763">
    <property type="protein sequence ID" value="CDJ37439.1"/>
    <property type="molecule type" value="Genomic_DNA"/>
</dbReference>
<accession>U6KHN8</accession>
<proteinExistence type="predicted"/>
<sequence>MQQPLIESGDRSSSSSSSSWCGSSSSSGCYGSSKGRVVYASMFMVVCLLLSLLLLQLSWGDMGVSAAAVSAAAAAAAAAIPLSPLPASLLQREAAAALRGEAEGRMQGLRGFILLEIPNSGLLLLLQNRKKPKQAVHTPQGELQGYLQLPGGHADWTDFPAAFARHKQQQQQQVLLQQQQQQVALQQLQQGEQQQQQEPRFVTFCGHKLDLHRARAAAAAAIEERVKQQQEQQPQLQREELLQQQLLLQEWARVAAARELHEETGIDLRQQPELLLPLAPIYGKNAASFFFLLQLPAAAAAAAAAAASQASAAGGPYATQGPLKGAPQVLLRIDKREHVGFVLEANLEAAAAEVKYHSKGRGSRAIAQLLSLMEN</sequence>
<dbReference type="RefSeq" id="XP_013228277.1">
    <property type="nucleotide sequence ID" value="XM_013372823.1"/>
</dbReference>
<evidence type="ECO:0000256" key="3">
    <source>
        <dbReference type="SAM" id="Phobius"/>
    </source>
</evidence>
<keyword evidence="1" id="KW-0175">Coiled coil</keyword>
<keyword evidence="3" id="KW-0472">Membrane</keyword>
<dbReference type="Proteomes" id="UP000030747">
    <property type="component" value="Unassembled WGS sequence"/>
</dbReference>
<dbReference type="GeneID" id="25255211"/>
<name>U6KHN8_EIMTE</name>
<dbReference type="VEuPathDB" id="ToxoDB:ETH2_0209300"/>
<keyword evidence="3" id="KW-0812">Transmembrane</keyword>
<dbReference type="VEuPathDB" id="ToxoDB:ETH_00030675"/>
<keyword evidence="5" id="KW-1185">Reference proteome</keyword>
<feature type="compositionally biased region" description="Low complexity" evidence="2">
    <location>
        <begin position="11"/>
        <end position="29"/>
    </location>
</feature>
<dbReference type="OrthoDB" id="343877at2759"/>